<evidence type="ECO:0000313" key="3">
    <source>
        <dbReference type="Proteomes" id="UP000033664"/>
    </source>
</evidence>
<dbReference type="InterPro" id="IPR006597">
    <property type="entry name" value="Sel1-like"/>
</dbReference>
<protein>
    <recommendedName>
        <fullName evidence="4">Sel1 repeat family protein</fullName>
    </recommendedName>
</protein>
<evidence type="ECO:0008006" key="4">
    <source>
        <dbReference type="Google" id="ProtNLM"/>
    </source>
</evidence>
<dbReference type="InterPro" id="IPR011990">
    <property type="entry name" value="TPR-like_helical_dom_sf"/>
</dbReference>
<gene>
    <name evidence="2" type="ORF">TW72_08870</name>
</gene>
<proteinExistence type="predicted"/>
<dbReference type="AlphaFoldDB" id="A0A0F4PYB6"/>
<reference evidence="2 3" key="1">
    <citation type="journal article" date="2015" name="BMC Genomics">
        <title>Genome mining reveals unlocked bioactive potential of marine Gram-negative bacteria.</title>
        <authorList>
            <person name="Machado H."/>
            <person name="Sonnenschein E.C."/>
            <person name="Melchiorsen J."/>
            <person name="Gram L."/>
        </authorList>
    </citation>
    <scope>NUCLEOTIDE SEQUENCE [LARGE SCALE GENOMIC DNA]</scope>
    <source>
        <strain evidence="2 3">S3137</strain>
    </source>
</reference>
<dbReference type="PANTHER" id="PTHR11102:SF160">
    <property type="entry name" value="ERAD-ASSOCIATED E3 UBIQUITIN-PROTEIN LIGASE COMPONENT HRD3"/>
    <property type="match status" value="1"/>
</dbReference>
<dbReference type="OrthoDB" id="5886447at2"/>
<dbReference type="SUPFAM" id="SSF81901">
    <property type="entry name" value="HCP-like"/>
    <property type="match status" value="1"/>
</dbReference>
<dbReference type="Pfam" id="PF08238">
    <property type="entry name" value="Sel1"/>
    <property type="match status" value="2"/>
</dbReference>
<feature type="signal peptide" evidence="1">
    <location>
        <begin position="1"/>
        <end position="20"/>
    </location>
</feature>
<dbReference type="EMBL" id="JXXZ01000007">
    <property type="protein sequence ID" value="KJY99743.1"/>
    <property type="molecule type" value="Genomic_DNA"/>
</dbReference>
<dbReference type="PANTHER" id="PTHR11102">
    <property type="entry name" value="SEL-1-LIKE PROTEIN"/>
    <property type="match status" value="1"/>
</dbReference>
<comment type="caution">
    <text evidence="2">The sequence shown here is derived from an EMBL/GenBank/DDBJ whole genome shotgun (WGS) entry which is preliminary data.</text>
</comment>
<keyword evidence="1" id="KW-0732">Signal</keyword>
<organism evidence="2 3">
    <name type="scientific">Pseudoalteromonas ruthenica</name>
    <dbReference type="NCBI Taxonomy" id="151081"/>
    <lineage>
        <taxon>Bacteria</taxon>
        <taxon>Pseudomonadati</taxon>
        <taxon>Pseudomonadota</taxon>
        <taxon>Gammaproteobacteria</taxon>
        <taxon>Alteromonadales</taxon>
        <taxon>Pseudoalteromonadaceae</taxon>
        <taxon>Pseudoalteromonas</taxon>
    </lineage>
</organism>
<dbReference type="GeneID" id="58228601"/>
<dbReference type="PATRIC" id="fig|151081.8.peg.411"/>
<dbReference type="InterPro" id="IPR050767">
    <property type="entry name" value="Sel1_AlgK"/>
</dbReference>
<dbReference type="Proteomes" id="UP000033664">
    <property type="component" value="Unassembled WGS sequence"/>
</dbReference>
<keyword evidence="3" id="KW-1185">Reference proteome</keyword>
<sequence length="183" mass="20595">MKKLTFIVLLGIISSTASYAQQVKTDNSLLATASSAEQRNIDVQLQKARMGDATAMARTGRLFAFERQRSSKANFEQAHYWLNKAIEHGNTDAFYYYAKLYEKGVFGSKDPEKAFDYYQQGADNGNLTAMYHVYEAYRDGKGVAMDEEKAEEVLNECAKAGGELCTILKETRANLKRSRKQSN</sequence>
<name>A0A0F4PYB6_9GAMM</name>
<dbReference type="Gene3D" id="1.25.40.10">
    <property type="entry name" value="Tetratricopeptide repeat domain"/>
    <property type="match status" value="1"/>
</dbReference>
<dbReference type="SMART" id="SM00671">
    <property type="entry name" value="SEL1"/>
    <property type="match status" value="3"/>
</dbReference>
<feature type="chain" id="PRO_5002475024" description="Sel1 repeat family protein" evidence="1">
    <location>
        <begin position="21"/>
        <end position="183"/>
    </location>
</feature>
<evidence type="ECO:0000313" key="2">
    <source>
        <dbReference type="EMBL" id="KJY99743.1"/>
    </source>
</evidence>
<dbReference type="RefSeq" id="WP_045978330.1">
    <property type="nucleotide sequence ID" value="NZ_JXXY01000002.1"/>
</dbReference>
<evidence type="ECO:0000256" key="1">
    <source>
        <dbReference type="SAM" id="SignalP"/>
    </source>
</evidence>
<accession>A0A0F4PYB6</accession>